<gene>
    <name evidence="1" type="ORF">RHMOL_Rhmol09G0132000</name>
</gene>
<sequence>MEIIFTSPATVAAIIVVFLDCAIRPSDTDNRIFLHNRRHFSGRFKAFDKDPMSREFYSLPSGFLRSISLSLNHLSSFGWSD</sequence>
<dbReference type="EMBL" id="CM046396">
    <property type="protein sequence ID" value="KAI8538807.1"/>
    <property type="molecule type" value="Genomic_DNA"/>
</dbReference>
<proteinExistence type="predicted"/>
<comment type="caution">
    <text evidence="1">The sequence shown here is derived from an EMBL/GenBank/DDBJ whole genome shotgun (WGS) entry which is preliminary data.</text>
</comment>
<name>A0ACC0MCY6_RHOML</name>
<reference evidence="1" key="1">
    <citation type="submission" date="2022-02" db="EMBL/GenBank/DDBJ databases">
        <title>Plant Genome Project.</title>
        <authorList>
            <person name="Zhang R.-G."/>
        </authorList>
    </citation>
    <scope>NUCLEOTIDE SEQUENCE</scope>
    <source>
        <strain evidence="1">AT1</strain>
    </source>
</reference>
<evidence type="ECO:0000313" key="2">
    <source>
        <dbReference type="Proteomes" id="UP001062846"/>
    </source>
</evidence>
<organism evidence="1 2">
    <name type="scientific">Rhododendron molle</name>
    <name type="common">Chinese azalea</name>
    <name type="synonym">Azalea mollis</name>
    <dbReference type="NCBI Taxonomy" id="49168"/>
    <lineage>
        <taxon>Eukaryota</taxon>
        <taxon>Viridiplantae</taxon>
        <taxon>Streptophyta</taxon>
        <taxon>Embryophyta</taxon>
        <taxon>Tracheophyta</taxon>
        <taxon>Spermatophyta</taxon>
        <taxon>Magnoliopsida</taxon>
        <taxon>eudicotyledons</taxon>
        <taxon>Gunneridae</taxon>
        <taxon>Pentapetalae</taxon>
        <taxon>asterids</taxon>
        <taxon>Ericales</taxon>
        <taxon>Ericaceae</taxon>
        <taxon>Ericoideae</taxon>
        <taxon>Rhodoreae</taxon>
        <taxon>Rhododendron</taxon>
    </lineage>
</organism>
<accession>A0ACC0MCY6</accession>
<dbReference type="Proteomes" id="UP001062846">
    <property type="component" value="Chromosome 9"/>
</dbReference>
<protein>
    <submittedName>
        <fullName evidence="1">Uncharacterized protein</fullName>
    </submittedName>
</protein>
<keyword evidence="2" id="KW-1185">Reference proteome</keyword>
<evidence type="ECO:0000313" key="1">
    <source>
        <dbReference type="EMBL" id="KAI8538807.1"/>
    </source>
</evidence>